<dbReference type="AlphaFoldDB" id="A0A4R8FUA1"/>
<gene>
    <name evidence="2" type="ORF">DFO67_108131</name>
</gene>
<feature type="domain" description="HTH cro/C1-type" evidence="1">
    <location>
        <begin position="8"/>
        <end position="69"/>
    </location>
</feature>
<evidence type="ECO:0000259" key="1">
    <source>
        <dbReference type="SMART" id="SM00530"/>
    </source>
</evidence>
<evidence type="ECO:0000313" key="3">
    <source>
        <dbReference type="Proteomes" id="UP000294489"/>
    </source>
</evidence>
<organism evidence="2 3">
    <name type="scientific">Modicisalibacter xianhensis</name>
    <dbReference type="NCBI Taxonomy" id="442341"/>
    <lineage>
        <taxon>Bacteria</taxon>
        <taxon>Pseudomonadati</taxon>
        <taxon>Pseudomonadota</taxon>
        <taxon>Gammaproteobacteria</taxon>
        <taxon>Oceanospirillales</taxon>
        <taxon>Halomonadaceae</taxon>
        <taxon>Modicisalibacter</taxon>
    </lineage>
</organism>
<dbReference type="CDD" id="cd00093">
    <property type="entry name" value="HTH_XRE"/>
    <property type="match status" value="1"/>
</dbReference>
<name>A0A4R8FUA1_9GAMM</name>
<comment type="caution">
    <text evidence="2">The sequence shown here is derived from an EMBL/GenBank/DDBJ whole genome shotgun (WGS) entry which is preliminary data.</text>
</comment>
<dbReference type="SMART" id="SM00530">
    <property type="entry name" value="HTH_XRE"/>
    <property type="match status" value="1"/>
</dbReference>
<dbReference type="EMBL" id="SOEC01000008">
    <property type="protein sequence ID" value="TDX29087.1"/>
    <property type="molecule type" value="Genomic_DNA"/>
</dbReference>
<dbReference type="Gene3D" id="1.10.10.2910">
    <property type="match status" value="1"/>
</dbReference>
<sequence length="390" mass="43580">MGKANPTILKWARETSGLSLEEAARKLSLGGKSISGAEALQAFEAGEKSPTRRQLMNMAKQYHRPFITFFLPAPPKSASMGEDFRRLPDAKREEHEGNVNALVRDIYIRQSLVKDALIDSEEDETVEFIGMGRAMPSIDEACRAIRDYFEIDIEVYRRKPNAHDAFNYLRALVEEKGIYVLLIGDLGSHHSSISTDAFRGFALSDPIAPFVVINQNDSKPAWCFTLLHEVAHLWLGKTGISAQTHEHLVERYCNDVASHLLITLDEVRQLFSDAQRSDEAFVSALQREASSLNISASLVAYRLFRSHLIDQGRWEQTSEELRELWLNSKSIRRSENSGSSGNFYNTQRHRAGGALIGLVRRSLHDGVLTETKAGRVLGVSPGNVAEMVGL</sequence>
<dbReference type="Proteomes" id="UP000294489">
    <property type="component" value="Unassembled WGS sequence"/>
</dbReference>
<dbReference type="InterPro" id="IPR010359">
    <property type="entry name" value="IrrE_HExxH"/>
</dbReference>
<dbReference type="PANTHER" id="PTHR43236">
    <property type="entry name" value="ANTITOXIN HIGA1"/>
    <property type="match status" value="1"/>
</dbReference>
<dbReference type="Pfam" id="PF06114">
    <property type="entry name" value="Peptidase_M78"/>
    <property type="match status" value="1"/>
</dbReference>
<dbReference type="OrthoDB" id="9796786at2"/>
<dbReference type="InterPro" id="IPR052345">
    <property type="entry name" value="Rad_response_metalloprotease"/>
</dbReference>
<accession>A0A4R8FUA1</accession>
<dbReference type="PANTHER" id="PTHR43236:SF2">
    <property type="entry name" value="BLL0069 PROTEIN"/>
    <property type="match status" value="1"/>
</dbReference>
<proteinExistence type="predicted"/>
<reference evidence="2 3" key="1">
    <citation type="submission" date="2019-03" db="EMBL/GenBank/DDBJ databases">
        <title>Freshwater and sediment microbial communities from various areas in North America, analyzing microbe dynamics in response to fracking.</title>
        <authorList>
            <person name="Lamendella R."/>
        </authorList>
    </citation>
    <scope>NUCLEOTIDE SEQUENCE [LARGE SCALE GENOMIC DNA]</scope>
    <source>
        <strain evidence="2 3">6_TX</strain>
    </source>
</reference>
<protein>
    <submittedName>
        <fullName evidence="2">Zn-dependent peptidase ImmA (M78 family)</fullName>
    </submittedName>
</protein>
<dbReference type="RefSeq" id="WP_134017930.1">
    <property type="nucleotide sequence ID" value="NZ_SOEC01000008.1"/>
</dbReference>
<evidence type="ECO:0000313" key="2">
    <source>
        <dbReference type="EMBL" id="TDX29087.1"/>
    </source>
</evidence>
<dbReference type="InterPro" id="IPR001387">
    <property type="entry name" value="Cro/C1-type_HTH"/>
</dbReference>